<gene>
    <name evidence="2" type="ORF">AAF712_014281</name>
</gene>
<evidence type="ECO:0000313" key="2">
    <source>
        <dbReference type="EMBL" id="KAL0059012.1"/>
    </source>
</evidence>
<organism evidence="2 3">
    <name type="scientific">Marasmius tenuissimus</name>
    <dbReference type="NCBI Taxonomy" id="585030"/>
    <lineage>
        <taxon>Eukaryota</taxon>
        <taxon>Fungi</taxon>
        <taxon>Dikarya</taxon>
        <taxon>Basidiomycota</taxon>
        <taxon>Agaricomycotina</taxon>
        <taxon>Agaricomycetes</taxon>
        <taxon>Agaricomycetidae</taxon>
        <taxon>Agaricales</taxon>
        <taxon>Marasmiineae</taxon>
        <taxon>Marasmiaceae</taxon>
        <taxon>Marasmius</taxon>
    </lineage>
</organism>
<keyword evidence="1" id="KW-1133">Transmembrane helix</keyword>
<dbReference type="PANTHER" id="PTHR38848">
    <property type="entry name" value="G-PROTEIN COUPLED RECEPTORS FAMILY 3 PROFILE DOMAIN-CONTAINING PROTEIN"/>
    <property type="match status" value="1"/>
</dbReference>
<feature type="transmembrane region" description="Helical" evidence="1">
    <location>
        <begin position="47"/>
        <end position="67"/>
    </location>
</feature>
<feature type="transmembrane region" description="Helical" evidence="1">
    <location>
        <begin position="172"/>
        <end position="194"/>
    </location>
</feature>
<feature type="transmembrane region" description="Helical" evidence="1">
    <location>
        <begin position="112"/>
        <end position="132"/>
    </location>
</feature>
<accession>A0ABR2ZBG3</accession>
<reference evidence="2 3" key="1">
    <citation type="submission" date="2024-05" db="EMBL/GenBank/DDBJ databases">
        <title>A draft genome resource for the thread blight pathogen Marasmius tenuissimus strain MS-2.</title>
        <authorList>
            <person name="Yulfo-Soto G.E."/>
            <person name="Baruah I.K."/>
            <person name="Amoako-Attah I."/>
            <person name="Bukari Y."/>
            <person name="Meinhardt L.W."/>
            <person name="Bailey B.A."/>
            <person name="Cohen S.P."/>
        </authorList>
    </citation>
    <scope>NUCLEOTIDE SEQUENCE [LARGE SCALE GENOMIC DNA]</scope>
    <source>
        <strain evidence="2 3">MS-2</strain>
    </source>
</reference>
<dbReference type="PANTHER" id="PTHR38848:SF3">
    <property type="entry name" value="G-PROTEIN COUPLED RECEPTORS FAMILY 3 PROFILE DOMAIN-CONTAINING PROTEIN"/>
    <property type="match status" value="1"/>
</dbReference>
<keyword evidence="1" id="KW-0812">Transmembrane</keyword>
<protein>
    <recommendedName>
        <fullName evidence="4">Transmembrane protein</fullName>
    </recommendedName>
</protein>
<feature type="transmembrane region" description="Helical" evidence="1">
    <location>
        <begin position="144"/>
        <end position="166"/>
    </location>
</feature>
<comment type="caution">
    <text evidence="2">The sequence shown here is derived from an EMBL/GenBank/DDBJ whole genome shotgun (WGS) entry which is preliminary data.</text>
</comment>
<keyword evidence="3" id="KW-1185">Reference proteome</keyword>
<name>A0ABR2ZBG3_9AGAR</name>
<feature type="transmembrane region" description="Helical" evidence="1">
    <location>
        <begin position="6"/>
        <end position="26"/>
    </location>
</feature>
<dbReference type="EMBL" id="JBBXMP010000256">
    <property type="protein sequence ID" value="KAL0059012.1"/>
    <property type="molecule type" value="Genomic_DNA"/>
</dbReference>
<evidence type="ECO:0000256" key="1">
    <source>
        <dbReference type="SAM" id="Phobius"/>
    </source>
</evidence>
<proteinExistence type="predicted"/>
<keyword evidence="1" id="KW-0472">Membrane</keyword>
<dbReference type="Proteomes" id="UP001437256">
    <property type="component" value="Unassembled WGS sequence"/>
</dbReference>
<evidence type="ECO:0000313" key="3">
    <source>
        <dbReference type="Proteomes" id="UP001437256"/>
    </source>
</evidence>
<sequence length="282" mass="30829">MAACTGAIAVCIVFYASSKVLVYLFLSEKVLVIWSKTSGGGRFRSPVYLLCLATMLGYVVVLTLMILGEYITIDTIITALLRLFTPPTGAVHFWREDGTCVIGLKAFSSIPLLVYDFYLTVFLNSLFIWPIFRSKNPRIRLVAIRTLAASLAALLTSAVNIGVLTAQHGRQLGWICLGSCGADVIINAIAIFWVTNPTRSENEPVVDGHNQSLIVKPNGEQQEAQSPIEFQRQPSRASLTMTLQPPAQAQCRSEVTSFRLQVGFATPTGDELSSGSPEKQRN</sequence>
<evidence type="ECO:0008006" key="4">
    <source>
        <dbReference type="Google" id="ProtNLM"/>
    </source>
</evidence>